<dbReference type="Pfam" id="PF06925">
    <property type="entry name" value="MGDG_synth"/>
    <property type="match status" value="1"/>
</dbReference>
<evidence type="ECO:0000259" key="5">
    <source>
        <dbReference type="Pfam" id="PF04101"/>
    </source>
</evidence>
<organism evidence="7 8">
    <name type="scientific">candidate division WOR-1 bacterium RIFOXYC2_FULL_46_14</name>
    <dbReference type="NCBI Taxonomy" id="1802587"/>
    <lineage>
        <taxon>Bacteria</taxon>
        <taxon>Bacillati</taxon>
        <taxon>Saganbacteria</taxon>
    </lineage>
</organism>
<evidence type="ECO:0000259" key="6">
    <source>
        <dbReference type="Pfam" id="PF06925"/>
    </source>
</evidence>
<dbReference type="PANTHER" id="PTHR43025">
    <property type="entry name" value="MONOGALACTOSYLDIACYLGLYCEROL SYNTHASE"/>
    <property type="match status" value="1"/>
</dbReference>
<evidence type="ECO:0000256" key="4">
    <source>
        <dbReference type="ARBA" id="ARBA00022679"/>
    </source>
</evidence>
<dbReference type="GO" id="GO:0016758">
    <property type="term" value="F:hexosyltransferase activity"/>
    <property type="evidence" value="ECO:0007669"/>
    <property type="project" value="InterPro"/>
</dbReference>
<gene>
    <name evidence="7" type="ORF">A2438_03675</name>
</gene>
<dbReference type="GO" id="GO:0016020">
    <property type="term" value="C:membrane"/>
    <property type="evidence" value="ECO:0007669"/>
    <property type="project" value="UniProtKB-SubCell"/>
</dbReference>
<evidence type="ECO:0000256" key="3">
    <source>
        <dbReference type="ARBA" id="ARBA00022676"/>
    </source>
</evidence>
<dbReference type="InterPro" id="IPR007235">
    <property type="entry name" value="Glyco_trans_28_C"/>
</dbReference>
<dbReference type="InterPro" id="IPR050519">
    <property type="entry name" value="Glycosyltransf_28_UgtP"/>
</dbReference>
<dbReference type="Pfam" id="PF04101">
    <property type="entry name" value="Glyco_tran_28_C"/>
    <property type="match status" value="1"/>
</dbReference>
<dbReference type="AlphaFoldDB" id="A0A1F4U624"/>
<dbReference type="PANTHER" id="PTHR43025:SF3">
    <property type="entry name" value="MONOGALACTOSYLDIACYLGLYCEROL SYNTHASE 1, CHLOROPLASTIC"/>
    <property type="match status" value="1"/>
</dbReference>
<keyword evidence="3" id="KW-0328">Glycosyltransferase</keyword>
<dbReference type="EMBL" id="MEUJ01000004">
    <property type="protein sequence ID" value="OGC40351.1"/>
    <property type="molecule type" value="Genomic_DNA"/>
</dbReference>
<dbReference type="GO" id="GO:0009247">
    <property type="term" value="P:glycolipid biosynthetic process"/>
    <property type="evidence" value="ECO:0007669"/>
    <property type="project" value="InterPro"/>
</dbReference>
<comment type="subcellular location">
    <subcellularLocation>
        <location evidence="1">Membrane</location>
    </subcellularLocation>
</comment>
<feature type="domain" description="Glycosyl transferase family 28 C-terminal" evidence="5">
    <location>
        <begin position="201"/>
        <end position="335"/>
    </location>
</feature>
<evidence type="ECO:0000313" key="8">
    <source>
        <dbReference type="Proteomes" id="UP000179242"/>
    </source>
</evidence>
<sequence length="364" mass="40284">MKKILYLFSDTGGGHRASANALIAAVAKIDPKVKQEMIDVFAECSSFLNIFAKLYAPVIRYSPKLWGNLYHFWDDPKKLELLEKVATPFIQKELIERINLIKPNLIVSVHPMVNHLVANGLPGLPIITVATDPIAIHKAWVYPKVDLLVVATEEAKKLAIEYGMPEEKIKVLGLPINPRFIEKKKKREVRKMLGLLEKVPTILFMGGGEGSGGMGKLVTTVDEKVKNIQMIVICGRNNLLLNKLSKARFQHPAKVVGFTDQVPMLMDAADIIVTKGGPGSIAEAMAKDLPMIITSWLPGQEEANVKFVEEAGIGFVETAPDRVADKVNILLKTKEADKIRQNIKKVSRPHASIDIAKCILSYLK</sequence>
<evidence type="ECO:0008006" key="9">
    <source>
        <dbReference type="Google" id="ProtNLM"/>
    </source>
</evidence>
<comment type="similarity">
    <text evidence="2">Belongs to the glycosyltransferase 28 family.</text>
</comment>
<reference evidence="7 8" key="1">
    <citation type="journal article" date="2016" name="Nat. Commun.">
        <title>Thousands of microbial genomes shed light on interconnected biogeochemical processes in an aquifer system.</title>
        <authorList>
            <person name="Anantharaman K."/>
            <person name="Brown C.T."/>
            <person name="Hug L.A."/>
            <person name="Sharon I."/>
            <person name="Castelle C.J."/>
            <person name="Probst A.J."/>
            <person name="Thomas B.C."/>
            <person name="Singh A."/>
            <person name="Wilkins M.J."/>
            <person name="Karaoz U."/>
            <person name="Brodie E.L."/>
            <person name="Williams K.H."/>
            <person name="Hubbard S.S."/>
            <person name="Banfield J.F."/>
        </authorList>
    </citation>
    <scope>NUCLEOTIDE SEQUENCE [LARGE SCALE GENOMIC DNA]</scope>
</reference>
<keyword evidence="4" id="KW-0808">Transferase</keyword>
<feature type="domain" description="Diacylglycerol glucosyltransferase N-terminal" evidence="6">
    <location>
        <begin position="15"/>
        <end position="176"/>
    </location>
</feature>
<evidence type="ECO:0000256" key="1">
    <source>
        <dbReference type="ARBA" id="ARBA00004370"/>
    </source>
</evidence>
<evidence type="ECO:0000256" key="2">
    <source>
        <dbReference type="ARBA" id="ARBA00006962"/>
    </source>
</evidence>
<proteinExistence type="inferred from homology"/>
<dbReference type="Gene3D" id="3.40.50.2000">
    <property type="entry name" value="Glycogen Phosphorylase B"/>
    <property type="match status" value="1"/>
</dbReference>
<dbReference type="Proteomes" id="UP000179242">
    <property type="component" value="Unassembled WGS sequence"/>
</dbReference>
<name>A0A1F4U624_UNCSA</name>
<comment type="caution">
    <text evidence="7">The sequence shown here is derived from an EMBL/GenBank/DDBJ whole genome shotgun (WGS) entry which is preliminary data.</text>
</comment>
<dbReference type="SUPFAM" id="SSF53756">
    <property type="entry name" value="UDP-Glycosyltransferase/glycogen phosphorylase"/>
    <property type="match status" value="1"/>
</dbReference>
<evidence type="ECO:0000313" key="7">
    <source>
        <dbReference type="EMBL" id="OGC40351.1"/>
    </source>
</evidence>
<dbReference type="InterPro" id="IPR009695">
    <property type="entry name" value="Diacylglyc_glucosyltr_N"/>
</dbReference>
<protein>
    <recommendedName>
        <fullName evidence="9">Galactosyldiacylglycerol synthase</fullName>
    </recommendedName>
</protein>
<accession>A0A1F4U624</accession>